<feature type="compositionally biased region" description="Acidic residues" evidence="1">
    <location>
        <begin position="11"/>
        <end position="24"/>
    </location>
</feature>
<evidence type="ECO:0000313" key="5">
    <source>
        <dbReference type="Proteomes" id="UP000325313"/>
    </source>
</evidence>
<evidence type="ECO:0000313" key="2">
    <source>
        <dbReference type="EMBL" id="KAA1067794.1"/>
    </source>
</evidence>
<feature type="compositionally biased region" description="Polar residues" evidence="1">
    <location>
        <begin position="89"/>
        <end position="104"/>
    </location>
</feature>
<proteinExistence type="predicted"/>
<feature type="compositionally biased region" description="Basic and acidic residues" evidence="1">
    <location>
        <begin position="64"/>
        <end position="75"/>
    </location>
</feature>
<protein>
    <submittedName>
        <fullName evidence="2">Uncharacterized protein</fullName>
    </submittedName>
</protein>
<accession>A0A5B0LW25</accession>
<feature type="compositionally biased region" description="Basic and acidic residues" evidence="1">
    <location>
        <begin position="147"/>
        <end position="161"/>
    </location>
</feature>
<gene>
    <name evidence="2" type="ORF">PGT21_017314</name>
    <name evidence="3" type="ORF">PGTUg99_018203</name>
</gene>
<dbReference type="Proteomes" id="UP000325313">
    <property type="component" value="Unassembled WGS sequence"/>
</dbReference>
<feature type="region of interest" description="Disordered" evidence="1">
    <location>
        <begin position="1"/>
        <end position="40"/>
    </location>
</feature>
<sequence length="191" mass="21158">MTKWDIRNLPQDEEALSSDDEIDLGEVRAPRDRGHTFTETKSSLADRESLLRDLARLATVFDDVREKRPDALTRVDEDDGSEGIECLQEGSTTPDESTPLTADTSVAKRQKITLESPPRNSDTNGMSHKHHARKPSMIDCRSIQSPSKEKEKPQEVKRDPGHQAQSGSHPHKIPGPEHAGAFAYPAKSSKA</sequence>
<dbReference type="AlphaFoldDB" id="A0A5B0LW25"/>
<dbReference type="EMBL" id="VSWC01000184">
    <property type="protein sequence ID" value="KAA1067794.1"/>
    <property type="molecule type" value="Genomic_DNA"/>
</dbReference>
<organism evidence="2 4">
    <name type="scientific">Puccinia graminis f. sp. tritici</name>
    <dbReference type="NCBI Taxonomy" id="56615"/>
    <lineage>
        <taxon>Eukaryota</taxon>
        <taxon>Fungi</taxon>
        <taxon>Dikarya</taxon>
        <taxon>Basidiomycota</taxon>
        <taxon>Pucciniomycotina</taxon>
        <taxon>Pucciniomycetes</taxon>
        <taxon>Pucciniales</taxon>
        <taxon>Pucciniaceae</taxon>
        <taxon>Puccinia</taxon>
    </lineage>
</organism>
<reference evidence="4 5" key="1">
    <citation type="submission" date="2019-05" db="EMBL/GenBank/DDBJ databases">
        <title>Emergence of the Ug99 lineage of the wheat stem rust pathogen through somatic hybridization.</title>
        <authorList>
            <person name="Li F."/>
            <person name="Upadhyaya N.M."/>
            <person name="Sperschneider J."/>
            <person name="Matny O."/>
            <person name="Nguyen-Phuc H."/>
            <person name="Mago R."/>
            <person name="Raley C."/>
            <person name="Miller M.E."/>
            <person name="Silverstein K.A.T."/>
            <person name="Henningsen E."/>
            <person name="Hirsch C.D."/>
            <person name="Visser B."/>
            <person name="Pretorius Z.A."/>
            <person name="Steffenson B.J."/>
            <person name="Schwessinger B."/>
            <person name="Dodds P.N."/>
            <person name="Figueroa M."/>
        </authorList>
    </citation>
    <scope>NUCLEOTIDE SEQUENCE [LARGE SCALE GENOMIC DNA]</scope>
    <source>
        <strain evidence="2">21-0</strain>
        <strain evidence="3 5">Ug99</strain>
    </source>
</reference>
<feature type="compositionally biased region" description="Basic and acidic residues" evidence="1">
    <location>
        <begin position="25"/>
        <end position="40"/>
    </location>
</feature>
<dbReference type="OrthoDB" id="2496168at2759"/>
<feature type="region of interest" description="Disordered" evidence="1">
    <location>
        <begin position="64"/>
        <end position="191"/>
    </location>
</feature>
<name>A0A5B0LW25_PUCGR</name>
<comment type="caution">
    <text evidence="2">The sequence shown here is derived from an EMBL/GenBank/DDBJ whole genome shotgun (WGS) entry which is preliminary data.</text>
</comment>
<dbReference type="Proteomes" id="UP000324748">
    <property type="component" value="Unassembled WGS sequence"/>
</dbReference>
<evidence type="ECO:0000313" key="4">
    <source>
        <dbReference type="Proteomes" id="UP000324748"/>
    </source>
</evidence>
<evidence type="ECO:0000313" key="3">
    <source>
        <dbReference type="EMBL" id="KAA1093459.1"/>
    </source>
</evidence>
<keyword evidence="4" id="KW-1185">Reference proteome</keyword>
<evidence type="ECO:0000256" key="1">
    <source>
        <dbReference type="SAM" id="MobiDB-lite"/>
    </source>
</evidence>
<dbReference type="EMBL" id="VDEP01000374">
    <property type="protein sequence ID" value="KAA1093459.1"/>
    <property type="molecule type" value="Genomic_DNA"/>
</dbReference>